<reference evidence="2 3" key="1">
    <citation type="journal article" date="2009" name="Stand. Genomic Sci.">
        <title>Complete genome sequence of Catenulispora acidiphila type strain (ID 139908).</title>
        <authorList>
            <person name="Copeland A."/>
            <person name="Lapidus A."/>
            <person name="Glavina Del Rio T."/>
            <person name="Nolan M."/>
            <person name="Lucas S."/>
            <person name="Chen F."/>
            <person name="Tice H."/>
            <person name="Cheng J.F."/>
            <person name="Bruce D."/>
            <person name="Goodwin L."/>
            <person name="Pitluck S."/>
            <person name="Mikhailova N."/>
            <person name="Pati A."/>
            <person name="Ivanova N."/>
            <person name="Mavromatis K."/>
            <person name="Chen A."/>
            <person name="Palaniappan K."/>
            <person name="Chain P."/>
            <person name="Land M."/>
            <person name="Hauser L."/>
            <person name="Chang Y.J."/>
            <person name="Jeffries C.D."/>
            <person name="Chertkov O."/>
            <person name="Brettin T."/>
            <person name="Detter J.C."/>
            <person name="Han C."/>
            <person name="Ali Z."/>
            <person name="Tindall B.J."/>
            <person name="Goker M."/>
            <person name="Bristow J."/>
            <person name="Eisen J.A."/>
            <person name="Markowitz V."/>
            <person name="Hugenholtz P."/>
            <person name="Kyrpides N.C."/>
            <person name="Klenk H.P."/>
        </authorList>
    </citation>
    <scope>NUCLEOTIDE SEQUENCE [LARGE SCALE GENOMIC DNA]</scope>
    <source>
        <strain evidence="3">DSM 44928 / JCM 14897 / NBRC 102108 / NRRL B-24433 / ID139908</strain>
    </source>
</reference>
<dbReference type="HOGENOM" id="CLU_083287_4_2_11"/>
<evidence type="ECO:0000313" key="3">
    <source>
        <dbReference type="Proteomes" id="UP000000851"/>
    </source>
</evidence>
<dbReference type="SUPFAM" id="SSF46785">
    <property type="entry name" value="Winged helix' DNA-binding domain"/>
    <property type="match status" value="1"/>
</dbReference>
<dbReference type="Gene3D" id="1.10.10.10">
    <property type="entry name" value="Winged helix-like DNA-binding domain superfamily/Winged helix DNA-binding domain"/>
    <property type="match status" value="1"/>
</dbReference>
<protein>
    <submittedName>
        <fullName evidence="2">Transcriptional regulator, MarR family</fullName>
    </submittedName>
</protein>
<dbReference type="InterPro" id="IPR036388">
    <property type="entry name" value="WH-like_DNA-bd_sf"/>
</dbReference>
<dbReference type="GO" id="GO:0006950">
    <property type="term" value="P:response to stress"/>
    <property type="evidence" value="ECO:0007669"/>
    <property type="project" value="TreeGrafter"/>
</dbReference>
<feature type="domain" description="HTH marR-type" evidence="1">
    <location>
        <begin position="12"/>
        <end position="144"/>
    </location>
</feature>
<dbReference type="eggNOG" id="COG1846">
    <property type="taxonomic scope" value="Bacteria"/>
</dbReference>
<dbReference type="InterPro" id="IPR036390">
    <property type="entry name" value="WH_DNA-bd_sf"/>
</dbReference>
<name>C7QAL9_CATAD</name>
<gene>
    <name evidence="2" type="ordered locus">Caci_3615</name>
</gene>
<evidence type="ECO:0000259" key="1">
    <source>
        <dbReference type="PROSITE" id="PS50995"/>
    </source>
</evidence>
<dbReference type="KEGG" id="cai:Caci_3615"/>
<dbReference type="SMART" id="SM00347">
    <property type="entry name" value="HTH_MARR"/>
    <property type="match status" value="1"/>
</dbReference>
<dbReference type="Proteomes" id="UP000000851">
    <property type="component" value="Chromosome"/>
</dbReference>
<evidence type="ECO:0000313" key="2">
    <source>
        <dbReference type="EMBL" id="ACU72518.1"/>
    </source>
</evidence>
<dbReference type="EMBL" id="CP001700">
    <property type="protein sequence ID" value="ACU72518.1"/>
    <property type="molecule type" value="Genomic_DNA"/>
</dbReference>
<dbReference type="PANTHER" id="PTHR33164:SF43">
    <property type="entry name" value="HTH-TYPE TRANSCRIPTIONAL REPRESSOR YETL"/>
    <property type="match status" value="1"/>
</dbReference>
<dbReference type="PRINTS" id="PR00598">
    <property type="entry name" value="HTHMARR"/>
</dbReference>
<sequence length="158" mass="16959">MTTPAPKPLALRRRLPFALVTLATAARRDTTQALAGSNLGVFQHAVLAVLAECGPLIQKDAAARLGIDSGDMVAYVDDLLAAGSVDKQRDPADRRRQILEITPAGKRLLADAERDLDAATEQTFGALSTQERGQLYELLVRVLAQRDPDGWPDAESAS</sequence>
<accession>C7QAL9</accession>
<organism evidence="2 3">
    <name type="scientific">Catenulispora acidiphila (strain DSM 44928 / JCM 14897 / NBRC 102108 / NRRL B-24433 / ID139908)</name>
    <dbReference type="NCBI Taxonomy" id="479433"/>
    <lineage>
        <taxon>Bacteria</taxon>
        <taxon>Bacillati</taxon>
        <taxon>Actinomycetota</taxon>
        <taxon>Actinomycetes</taxon>
        <taxon>Catenulisporales</taxon>
        <taxon>Catenulisporaceae</taxon>
        <taxon>Catenulispora</taxon>
    </lineage>
</organism>
<dbReference type="RefSeq" id="WP_015792247.1">
    <property type="nucleotide sequence ID" value="NC_013131.1"/>
</dbReference>
<proteinExistence type="predicted"/>
<dbReference type="InterPro" id="IPR000835">
    <property type="entry name" value="HTH_MarR-typ"/>
</dbReference>
<dbReference type="InParanoid" id="C7QAL9"/>
<dbReference type="PANTHER" id="PTHR33164">
    <property type="entry name" value="TRANSCRIPTIONAL REGULATOR, MARR FAMILY"/>
    <property type="match status" value="1"/>
</dbReference>
<dbReference type="Pfam" id="PF12802">
    <property type="entry name" value="MarR_2"/>
    <property type="match status" value="1"/>
</dbReference>
<dbReference type="STRING" id="479433.Caci_3615"/>
<dbReference type="GO" id="GO:0003700">
    <property type="term" value="F:DNA-binding transcription factor activity"/>
    <property type="evidence" value="ECO:0007669"/>
    <property type="project" value="InterPro"/>
</dbReference>
<keyword evidence="3" id="KW-1185">Reference proteome</keyword>
<dbReference type="OrthoDB" id="3215333at2"/>
<dbReference type="PROSITE" id="PS50995">
    <property type="entry name" value="HTH_MARR_2"/>
    <property type="match status" value="1"/>
</dbReference>
<dbReference type="InterPro" id="IPR039422">
    <property type="entry name" value="MarR/SlyA-like"/>
</dbReference>
<dbReference type="AlphaFoldDB" id="C7QAL9"/>